<evidence type="ECO:0000259" key="5">
    <source>
        <dbReference type="Pfam" id="PF00931"/>
    </source>
</evidence>
<protein>
    <submittedName>
        <fullName evidence="8">Disease resistance RPP13-like protein 1</fullName>
    </submittedName>
</protein>
<organism evidence="7 8">
    <name type="scientific">Ziziphus jujuba</name>
    <name type="common">Chinese jujube</name>
    <name type="synonym">Ziziphus sativa</name>
    <dbReference type="NCBI Taxonomy" id="326968"/>
    <lineage>
        <taxon>Eukaryota</taxon>
        <taxon>Viridiplantae</taxon>
        <taxon>Streptophyta</taxon>
        <taxon>Embryophyta</taxon>
        <taxon>Tracheophyta</taxon>
        <taxon>Spermatophyta</taxon>
        <taxon>Magnoliopsida</taxon>
        <taxon>eudicotyledons</taxon>
        <taxon>Gunneridae</taxon>
        <taxon>Pentapetalae</taxon>
        <taxon>rosids</taxon>
        <taxon>fabids</taxon>
        <taxon>Rosales</taxon>
        <taxon>Rhamnaceae</taxon>
        <taxon>Paliureae</taxon>
        <taxon>Ziziphus</taxon>
    </lineage>
</organism>
<keyword evidence="4" id="KW-0067">ATP-binding</keyword>
<dbReference type="InterPro" id="IPR002182">
    <property type="entry name" value="NB-ARC"/>
</dbReference>
<keyword evidence="2" id="KW-0547">Nucleotide-binding</keyword>
<dbReference type="PANTHER" id="PTHR36766:SF40">
    <property type="entry name" value="DISEASE RESISTANCE PROTEIN RGA3"/>
    <property type="match status" value="1"/>
</dbReference>
<dbReference type="Gene3D" id="3.40.50.300">
    <property type="entry name" value="P-loop containing nucleotide triphosphate hydrolases"/>
    <property type="match status" value="1"/>
</dbReference>
<evidence type="ECO:0000313" key="8">
    <source>
        <dbReference type="RefSeq" id="XP_060669481.1"/>
    </source>
</evidence>
<keyword evidence="1" id="KW-0677">Repeat</keyword>
<evidence type="ECO:0000256" key="3">
    <source>
        <dbReference type="ARBA" id="ARBA00022821"/>
    </source>
</evidence>
<keyword evidence="3" id="KW-0611">Plant defense</keyword>
<feature type="domain" description="Disease resistance N-terminal" evidence="6">
    <location>
        <begin position="11"/>
        <end position="75"/>
    </location>
</feature>
<evidence type="ECO:0000256" key="1">
    <source>
        <dbReference type="ARBA" id="ARBA00022737"/>
    </source>
</evidence>
<dbReference type="SUPFAM" id="SSF52540">
    <property type="entry name" value="P-loop containing nucleoside triphosphate hydrolases"/>
    <property type="match status" value="1"/>
</dbReference>
<accession>A0ABM3ZYB5</accession>
<dbReference type="PRINTS" id="PR00364">
    <property type="entry name" value="DISEASERSIST"/>
</dbReference>
<dbReference type="RefSeq" id="XP_060669481.1">
    <property type="nucleotide sequence ID" value="XM_060813498.1"/>
</dbReference>
<proteinExistence type="predicted"/>
<evidence type="ECO:0000256" key="2">
    <source>
        <dbReference type="ARBA" id="ARBA00022741"/>
    </source>
</evidence>
<evidence type="ECO:0000256" key="4">
    <source>
        <dbReference type="ARBA" id="ARBA00022840"/>
    </source>
</evidence>
<name>A0ABM3ZYB5_ZIZJJ</name>
<feature type="domain" description="NB-ARC" evidence="5">
    <location>
        <begin position="132"/>
        <end position="251"/>
    </location>
</feature>
<dbReference type="Pfam" id="PF18052">
    <property type="entry name" value="Rx_N"/>
    <property type="match status" value="1"/>
</dbReference>
<dbReference type="Proteomes" id="UP001652623">
    <property type="component" value="Chromosome 12"/>
</dbReference>
<dbReference type="PANTHER" id="PTHR36766">
    <property type="entry name" value="PLANT BROAD-SPECTRUM MILDEW RESISTANCE PROTEIN RPW8"/>
    <property type="match status" value="1"/>
</dbReference>
<reference evidence="8" key="1">
    <citation type="submission" date="2025-08" db="UniProtKB">
        <authorList>
            <consortium name="RefSeq"/>
        </authorList>
    </citation>
    <scope>IDENTIFICATION</scope>
    <source>
        <tissue evidence="8">Seedling</tissue>
    </source>
</reference>
<keyword evidence="7" id="KW-1185">Reference proteome</keyword>
<dbReference type="InterPro" id="IPR027417">
    <property type="entry name" value="P-loop_NTPase"/>
</dbReference>
<evidence type="ECO:0000313" key="7">
    <source>
        <dbReference type="Proteomes" id="UP001652623"/>
    </source>
</evidence>
<evidence type="ECO:0000259" key="6">
    <source>
        <dbReference type="Pfam" id="PF18052"/>
    </source>
</evidence>
<dbReference type="Pfam" id="PF00931">
    <property type="entry name" value="NB-ARC"/>
    <property type="match status" value="1"/>
</dbReference>
<dbReference type="InterPro" id="IPR041118">
    <property type="entry name" value="Rx_N"/>
</dbReference>
<dbReference type="GeneID" id="112493208"/>
<gene>
    <name evidence="8" type="primary">LOC112493208</name>
</gene>
<sequence>MAAQLVGGALLSATLQVLFDRLASREVVDCFRGNKLSDELINSLKIVLLAINAVLDDAEEKQITNPNIKQWLDELLPMKQTISWMRLQLMLCNPSWKLQVQEIPKEGVGEKPSPRPPTTSLIEESEFYGRDGDKEAIIKLLVKDDYKGSNKVCVIPIVGMGGIGETTLAQSVYNNHKVQRHFNLRSWVYVSEEFDIFKDERNLDLLQTELKERLMGMKFLNVLDDVWNEDYVDWKNMSVPFKYRARGVRLLQQRAVKMLQKS</sequence>